<reference evidence="9 10" key="1">
    <citation type="journal article" date="2013" name="PLoS ONE">
        <title>Identification and characterization of three novel lipases belonging to families II and V from Anaerovibrio lipolyticus 5ST.</title>
        <authorList>
            <person name="Prive F."/>
            <person name="Kaderbhai N.N."/>
            <person name="Girdwood S."/>
            <person name="Worgan H.J."/>
            <person name="Pinloche E."/>
            <person name="Scollan N.D."/>
            <person name="Huws S.A."/>
            <person name="Newbold C.J."/>
        </authorList>
    </citation>
    <scope>NUCLEOTIDE SEQUENCE [LARGE SCALE GENOMIC DNA]</scope>
    <source>
        <strain evidence="9 10">5S</strain>
    </source>
</reference>
<dbReference type="AlphaFoldDB" id="A0A0B2K093"/>
<name>A0A0B2K093_9FIRM</name>
<dbReference type="RefSeq" id="WP_039209805.1">
    <property type="nucleotide sequence ID" value="NZ_JSCE01000183.1"/>
</dbReference>
<dbReference type="Proteomes" id="UP000030993">
    <property type="component" value="Unassembled WGS sequence"/>
</dbReference>
<keyword evidence="6 7" id="KW-0665">Pyrimidine biosynthesis</keyword>
<dbReference type="PANTHER" id="PTHR19278">
    <property type="entry name" value="OROTATE PHOSPHORIBOSYLTRANSFERASE"/>
    <property type="match status" value="1"/>
</dbReference>
<comment type="similarity">
    <text evidence="7">Belongs to the purine/pyrimidine phosphoribosyltransferase family. PyrE subfamily.</text>
</comment>
<accession>A0A0B2K093</accession>
<gene>
    <name evidence="7" type="primary">pyrE</name>
    <name evidence="9" type="ORF">NZ47_09610</name>
</gene>
<dbReference type="InterPro" id="IPR000836">
    <property type="entry name" value="PRTase_dom"/>
</dbReference>
<evidence type="ECO:0000256" key="4">
    <source>
        <dbReference type="ARBA" id="ARBA00022679"/>
    </source>
</evidence>
<protein>
    <recommendedName>
        <fullName evidence="2 7">Orotate phosphoribosyltransferase</fullName>
        <shortName evidence="7">OPRT</shortName>
        <shortName evidence="7">OPRTase</shortName>
        <ecNumber evidence="2 7">2.4.2.10</ecNumber>
    </recommendedName>
</protein>
<dbReference type="EMBL" id="JSCE01000183">
    <property type="protein sequence ID" value="KHM51627.1"/>
    <property type="molecule type" value="Genomic_DNA"/>
</dbReference>
<dbReference type="InterPro" id="IPR023031">
    <property type="entry name" value="OPRT"/>
</dbReference>
<feature type="binding site" evidence="7">
    <location>
        <position position="124"/>
    </location>
    <ligand>
        <name>orotate</name>
        <dbReference type="ChEBI" id="CHEBI:30839"/>
    </ligand>
</feature>
<comment type="subunit">
    <text evidence="7">Homodimer.</text>
</comment>
<feature type="domain" description="Phosphoribosyltransferase" evidence="8">
    <location>
        <begin position="52"/>
        <end position="155"/>
    </location>
</feature>
<proteinExistence type="inferred from homology"/>
<dbReference type="eggNOG" id="COG0461">
    <property type="taxonomic scope" value="Bacteria"/>
</dbReference>
<evidence type="ECO:0000313" key="9">
    <source>
        <dbReference type="EMBL" id="KHM51627.1"/>
    </source>
</evidence>
<dbReference type="GO" id="GO:0044205">
    <property type="term" value="P:'de novo' UMP biosynthetic process"/>
    <property type="evidence" value="ECO:0007669"/>
    <property type="project" value="UniProtKB-UniRule"/>
</dbReference>
<comment type="caution">
    <text evidence="9">The sequence shown here is derived from an EMBL/GenBank/DDBJ whole genome shotgun (WGS) entry which is preliminary data.</text>
</comment>
<comment type="function">
    <text evidence="7">Catalyzes the transfer of a ribosyl phosphate group from 5-phosphoribose 1-diphosphate to orotate, leading to the formation of orotidine monophosphate (OMP).</text>
</comment>
<evidence type="ECO:0000313" key="10">
    <source>
        <dbReference type="Proteomes" id="UP000030993"/>
    </source>
</evidence>
<dbReference type="STRING" id="82374.NZ47_09610"/>
<dbReference type="InterPro" id="IPR029057">
    <property type="entry name" value="PRTase-like"/>
</dbReference>
<dbReference type="CDD" id="cd06223">
    <property type="entry name" value="PRTases_typeI"/>
    <property type="match status" value="1"/>
</dbReference>
<comment type="cofactor">
    <cofactor evidence="7">
        <name>Mg(2+)</name>
        <dbReference type="ChEBI" id="CHEBI:18420"/>
    </cofactor>
</comment>
<organism evidence="9 10">
    <name type="scientific">Anaerovibrio lipolyticus</name>
    <dbReference type="NCBI Taxonomy" id="82374"/>
    <lineage>
        <taxon>Bacteria</taxon>
        <taxon>Bacillati</taxon>
        <taxon>Bacillota</taxon>
        <taxon>Negativicutes</taxon>
        <taxon>Selenomonadales</taxon>
        <taxon>Selenomonadaceae</taxon>
        <taxon>Anaerovibrio</taxon>
    </lineage>
</organism>
<keyword evidence="3 7" id="KW-0328">Glycosyltransferase</keyword>
<keyword evidence="5 7" id="KW-0460">Magnesium</keyword>
<keyword evidence="10" id="KW-1185">Reference proteome</keyword>
<evidence type="ECO:0000256" key="6">
    <source>
        <dbReference type="ARBA" id="ARBA00022975"/>
    </source>
</evidence>
<evidence type="ECO:0000256" key="5">
    <source>
        <dbReference type="ARBA" id="ARBA00022842"/>
    </source>
</evidence>
<comment type="pathway">
    <text evidence="1 7">Pyrimidine metabolism; UMP biosynthesis via de novo pathway; UMP from orotate: step 1/2.</text>
</comment>
<dbReference type="GO" id="GO:0019856">
    <property type="term" value="P:pyrimidine nucleobase biosynthetic process"/>
    <property type="evidence" value="ECO:0007669"/>
    <property type="project" value="InterPro"/>
</dbReference>
<feature type="binding site" description="in other chain" evidence="7">
    <location>
        <begin position="120"/>
        <end position="128"/>
    </location>
    <ligand>
        <name>5-phospho-alpha-D-ribose 1-diphosphate</name>
        <dbReference type="ChEBI" id="CHEBI:58017"/>
        <note>ligand shared between dimeric partners</note>
    </ligand>
</feature>
<dbReference type="PANTHER" id="PTHR19278:SF9">
    <property type="entry name" value="URIDINE 5'-MONOPHOSPHATE SYNTHASE"/>
    <property type="match status" value="1"/>
</dbReference>
<dbReference type="NCBIfam" id="TIGR01367">
    <property type="entry name" value="pyrE_Therm"/>
    <property type="match status" value="1"/>
</dbReference>
<evidence type="ECO:0000256" key="3">
    <source>
        <dbReference type="ARBA" id="ARBA00022676"/>
    </source>
</evidence>
<dbReference type="Gene3D" id="3.40.50.2020">
    <property type="match status" value="1"/>
</dbReference>
<keyword evidence="4 7" id="KW-0808">Transferase</keyword>
<sequence length="200" mass="21786">MAELKALTEKEVEDMLLETGAIMEGHFLLTSGLHSPRYVEKFNVLQKPEYTEKLCQAMAAKFVDANIETVVGPVTGGILLAHETGKALGTRAIFTERENGKMTFRRGFTLHEGERVLIVEDIVTTGGSIREVIDVVKEHGGIPVAVSMLVDRSGGRATFGDVPSTALLHMDVQTYEPDNCPLCKQGVPMTKRGRTGKTEG</sequence>
<dbReference type="EC" id="2.4.2.10" evidence="2 7"/>
<evidence type="ECO:0000256" key="7">
    <source>
        <dbReference type="HAMAP-Rule" id="MF_01208"/>
    </source>
</evidence>
<dbReference type="GO" id="GO:0004588">
    <property type="term" value="F:orotate phosphoribosyltransferase activity"/>
    <property type="evidence" value="ECO:0007669"/>
    <property type="project" value="UniProtKB-UniRule"/>
</dbReference>
<comment type="catalytic activity">
    <reaction evidence="7">
        <text>orotidine 5'-phosphate + diphosphate = orotate + 5-phospho-alpha-D-ribose 1-diphosphate</text>
        <dbReference type="Rhea" id="RHEA:10380"/>
        <dbReference type="ChEBI" id="CHEBI:30839"/>
        <dbReference type="ChEBI" id="CHEBI:33019"/>
        <dbReference type="ChEBI" id="CHEBI:57538"/>
        <dbReference type="ChEBI" id="CHEBI:58017"/>
        <dbReference type="EC" id="2.4.2.10"/>
    </reaction>
</comment>
<evidence type="ECO:0000259" key="8">
    <source>
        <dbReference type="Pfam" id="PF00156"/>
    </source>
</evidence>
<dbReference type="HAMAP" id="MF_01208">
    <property type="entry name" value="PyrE"/>
    <property type="match status" value="1"/>
</dbReference>
<evidence type="ECO:0000256" key="1">
    <source>
        <dbReference type="ARBA" id="ARBA00004889"/>
    </source>
</evidence>
<dbReference type="InterPro" id="IPR006273">
    <property type="entry name" value="Orotate_PRibTrfase_bac"/>
</dbReference>
<comment type="caution">
    <text evidence="7">Lacks conserved residue(s) required for the propagation of feature annotation.</text>
</comment>
<dbReference type="GO" id="GO:0000287">
    <property type="term" value="F:magnesium ion binding"/>
    <property type="evidence" value="ECO:0007669"/>
    <property type="project" value="UniProtKB-UniRule"/>
</dbReference>
<dbReference type="Pfam" id="PF00156">
    <property type="entry name" value="Pribosyltran"/>
    <property type="match status" value="1"/>
</dbReference>
<evidence type="ECO:0000256" key="2">
    <source>
        <dbReference type="ARBA" id="ARBA00011971"/>
    </source>
</evidence>
<dbReference type="UniPathway" id="UPA00070">
    <property type="reaction ID" value="UER00119"/>
</dbReference>
<dbReference type="SUPFAM" id="SSF53271">
    <property type="entry name" value="PRTase-like"/>
    <property type="match status" value="1"/>
</dbReference>
<feature type="binding site" evidence="7">
    <location>
        <position position="152"/>
    </location>
    <ligand>
        <name>orotate</name>
        <dbReference type="ChEBI" id="CHEBI:30839"/>
    </ligand>
</feature>